<comment type="caution">
    <text evidence="4">The sequence shown here is derived from an EMBL/GenBank/DDBJ whole genome shotgun (WGS) entry which is preliminary data.</text>
</comment>
<dbReference type="PANTHER" id="PTHR43343">
    <property type="entry name" value="PEPTIDASE S12"/>
    <property type="match status" value="1"/>
</dbReference>
<dbReference type="CDD" id="cd06779">
    <property type="entry name" value="cpPDZ_Deg_HtrA-like"/>
    <property type="match status" value="1"/>
</dbReference>
<reference evidence="4 5" key="1">
    <citation type="journal article" date="2016" name="Nat. Commun.">
        <title>Thousands of microbial genomes shed light on interconnected biogeochemical processes in an aquifer system.</title>
        <authorList>
            <person name="Anantharaman K."/>
            <person name="Brown C.T."/>
            <person name="Hug L.A."/>
            <person name="Sharon I."/>
            <person name="Castelle C.J."/>
            <person name="Probst A.J."/>
            <person name="Thomas B.C."/>
            <person name="Singh A."/>
            <person name="Wilkins M.J."/>
            <person name="Karaoz U."/>
            <person name="Brodie E.L."/>
            <person name="Williams K.H."/>
            <person name="Hubbard S.S."/>
            <person name="Banfield J.F."/>
        </authorList>
    </citation>
    <scope>NUCLEOTIDE SEQUENCE [LARGE SCALE GENOMIC DNA]</scope>
</reference>
<dbReference type="PANTHER" id="PTHR43343:SF3">
    <property type="entry name" value="PROTEASE DO-LIKE 8, CHLOROPLASTIC"/>
    <property type="match status" value="1"/>
</dbReference>
<dbReference type="GO" id="GO:0006508">
    <property type="term" value="P:proteolysis"/>
    <property type="evidence" value="ECO:0007669"/>
    <property type="project" value="UniProtKB-KW"/>
</dbReference>
<evidence type="ECO:0000256" key="1">
    <source>
        <dbReference type="ARBA" id="ARBA00022670"/>
    </source>
</evidence>
<keyword evidence="2" id="KW-0378">Hydrolase</keyword>
<dbReference type="PROSITE" id="PS50106">
    <property type="entry name" value="PDZ"/>
    <property type="match status" value="1"/>
</dbReference>
<feature type="domain" description="PDZ" evidence="3">
    <location>
        <begin position="279"/>
        <end position="373"/>
    </location>
</feature>
<dbReference type="InterPro" id="IPR001478">
    <property type="entry name" value="PDZ"/>
</dbReference>
<dbReference type="InterPro" id="IPR001940">
    <property type="entry name" value="Peptidase_S1C"/>
</dbReference>
<evidence type="ECO:0000259" key="3">
    <source>
        <dbReference type="PROSITE" id="PS50106"/>
    </source>
</evidence>
<dbReference type="InterPro" id="IPR036034">
    <property type="entry name" value="PDZ_sf"/>
</dbReference>
<organism evidence="4 5">
    <name type="scientific">Candidatus Woesebacteria bacterium RBG_13_34_9</name>
    <dbReference type="NCBI Taxonomy" id="1802477"/>
    <lineage>
        <taxon>Bacteria</taxon>
        <taxon>Candidatus Woeseibacteriota</taxon>
    </lineage>
</organism>
<gene>
    <name evidence="4" type="ORF">A2159_03790</name>
</gene>
<name>A0A1F7X0V3_9BACT</name>
<evidence type="ECO:0000256" key="2">
    <source>
        <dbReference type="ARBA" id="ARBA00022801"/>
    </source>
</evidence>
<dbReference type="SUPFAM" id="SSF50156">
    <property type="entry name" value="PDZ domain-like"/>
    <property type="match status" value="1"/>
</dbReference>
<sequence>MRKNNIRSFLVGIAVILVFLAASMGGAIADRLFIIKPLDKFISRTSDSNSKGGTIEQKILNEESVVIDVADKVSPSVVTVSINTPQRRILEFNPFGGGLHSRIEGGEPQDIGSGFIVSKDGLIVTNKHVVDNTSATYQVITKDGKEYTVEKISRDPSNDLAVLKINANDLKPVDLGDSTNLKVGQFVIAIGTALGEFRHTVTTGVISGLGRGITAGSVFQGYVERLDDVIQTDAAINPGNSGGPLLNSNGQVIGINVAVAQGAQNIGFAIPVNLVKDALIQFEKTGSFASKPFLGVEYQMIDKDTAILNKVPQGAYVVTVVTGSPAEKAGVEVGDIIIKLDNEDVISGSGGLADIIARKKAGQVVEVEIWRDGETLKKSLTLSDFSE</sequence>
<dbReference type="InterPro" id="IPR009003">
    <property type="entry name" value="Peptidase_S1_PA"/>
</dbReference>
<accession>A0A1F7X0V3</accession>
<dbReference type="InterPro" id="IPR051201">
    <property type="entry name" value="Chloro_Bact_Ser_Proteases"/>
</dbReference>
<dbReference type="Gene3D" id="2.30.42.10">
    <property type="match status" value="1"/>
</dbReference>
<dbReference type="GO" id="GO:0004252">
    <property type="term" value="F:serine-type endopeptidase activity"/>
    <property type="evidence" value="ECO:0007669"/>
    <property type="project" value="InterPro"/>
</dbReference>
<dbReference type="PRINTS" id="PR00834">
    <property type="entry name" value="PROTEASES2C"/>
</dbReference>
<keyword evidence="1" id="KW-0645">Protease</keyword>
<dbReference type="Proteomes" id="UP000179219">
    <property type="component" value="Unassembled WGS sequence"/>
</dbReference>
<dbReference type="Pfam" id="PF13365">
    <property type="entry name" value="Trypsin_2"/>
    <property type="match status" value="1"/>
</dbReference>
<dbReference type="SMART" id="SM00228">
    <property type="entry name" value="PDZ"/>
    <property type="match status" value="1"/>
</dbReference>
<dbReference type="SUPFAM" id="SSF50494">
    <property type="entry name" value="Trypsin-like serine proteases"/>
    <property type="match status" value="1"/>
</dbReference>
<proteinExistence type="predicted"/>
<evidence type="ECO:0000313" key="5">
    <source>
        <dbReference type="Proteomes" id="UP000179219"/>
    </source>
</evidence>
<protein>
    <recommendedName>
        <fullName evidence="3">PDZ domain-containing protein</fullName>
    </recommendedName>
</protein>
<dbReference type="EMBL" id="MGFP01000042">
    <property type="protein sequence ID" value="OGM08637.1"/>
    <property type="molecule type" value="Genomic_DNA"/>
</dbReference>
<dbReference type="Pfam" id="PF13180">
    <property type="entry name" value="PDZ_2"/>
    <property type="match status" value="1"/>
</dbReference>
<dbReference type="Gene3D" id="2.40.10.120">
    <property type="match status" value="1"/>
</dbReference>
<evidence type="ECO:0000313" key="4">
    <source>
        <dbReference type="EMBL" id="OGM08637.1"/>
    </source>
</evidence>
<dbReference type="AlphaFoldDB" id="A0A1F7X0V3"/>